<evidence type="ECO:0000313" key="2">
    <source>
        <dbReference type="EMBL" id="KAJ1120841.1"/>
    </source>
</evidence>
<dbReference type="Gene3D" id="3.30.70.1820">
    <property type="entry name" value="L1 transposable element, RRM domain"/>
    <property type="match status" value="1"/>
</dbReference>
<accession>A0AAV7NY77</accession>
<protein>
    <submittedName>
        <fullName evidence="2">Uncharacterized protein</fullName>
    </submittedName>
</protein>
<feature type="region of interest" description="Disordered" evidence="1">
    <location>
        <begin position="206"/>
        <end position="225"/>
    </location>
</feature>
<name>A0AAV7NY77_PLEWA</name>
<gene>
    <name evidence="2" type="ORF">NDU88_008990</name>
</gene>
<reference evidence="2" key="1">
    <citation type="journal article" date="2022" name="bioRxiv">
        <title>Sequencing and chromosome-scale assembly of the giantPleurodeles waltlgenome.</title>
        <authorList>
            <person name="Brown T."/>
            <person name="Elewa A."/>
            <person name="Iarovenko S."/>
            <person name="Subramanian E."/>
            <person name="Araus A.J."/>
            <person name="Petzold A."/>
            <person name="Susuki M."/>
            <person name="Suzuki K.-i.T."/>
            <person name="Hayashi T."/>
            <person name="Toyoda A."/>
            <person name="Oliveira C."/>
            <person name="Osipova E."/>
            <person name="Leigh N.D."/>
            <person name="Simon A."/>
            <person name="Yun M.H."/>
        </authorList>
    </citation>
    <scope>NUCLEOTIDE SEQUENCE</scope>
    <source>
        <strain evidence="2">20211129_DDA</strain>
        <tissue evidence="2">Liver</tissue>
    </source>
</reference>
<evidence type="ECO:0000313" key="3">
    <source>
        <dbReference type="Proteomes" id="UP001066276"/>
    </source>
</evidence>
<dbReference type="Gene3D" id="3.30.250.20">
    <property type="entry name" value="L1 transposable element, C-terminal domain"/>
    <property type="match status" value="1"/>
</dbReference>
<evidence type="ECO:0000256" key="1">
    <source>
        <dbReference type="SAM" id="MobiDB-lite"/>
    </source>
</evidence>
<dbReference type="EMBL" id="JANPWB010000012">
    <property type="protein sequence ID" value="KAJ1120841.1"/>
    <property type="molecule type" value="Genomic_DNA"/>
</dbReference>
<dbReference type="PANTHER" id="PTHR11505">
    <property type="entry name" value="L1 TRANSPOSABLE ELEMENT-RELATED"/>
    <property type="match status" value="1"/>
</dbReference>
<keyword evidence="3" id="KW-1185">Reference proteome</keyword>
<proteinExistence type="predicted"/>
<dbReference type="AlphaFoldDB" id="A0AAV7NY77"/>
<dbReference type="InterPro" id="IPR004244">
    <property type="entry name" value="Transposase_22"/>
</dbReference>
<sequence>MVALGAQETLPKLTEITFDPPLEFQRAHRLGPRRPNGNGRSCPIIVCLLRHTQARQPLQAARTQGPFRSGTLEIRFSADFSKETAERRKAFLSLRTRLRHLDMKFGLFEPARMWITKNRESQNFYDPEDLRAFLDGLHDQSQNIEMTAQNPLDIHNLPSGVGHPVTASEPEGRFTTDPHNRLKDLDRLTKTYNDRGQVIQAVTMHTQTSDRDKCGSPLKPTAAPT</sequence>
<organism evidence="2 3">
    <name type="scientific">Pleurodeles waltl</name>
    <name type="common">Iberian ribbed newt</name>
    <dbReference type="NCBI Taxonomy" id="8319"/>
    <lineage>
        <taxon>Eukaryota</taxon>
        <taxon>Metazoa</taxon>
        <taxon>Chordata</taxon>
        <taxon>Craniata</taxon>
        <taxon>Vertebrata</taxon>
        <taxon>Euteleostomi</taxon>
        <taxon>Amphibia</taxon>
        <taxon>Batrachia</taxon>
        <taxon>Caudata</taxon>
        <taxon>Salamandroidea</taxon>
        <taxon>Salamandridae</taxon>
        <taxon>Pleurodelinae</taxon>
        <taxon>Pleurodeles</taxon>
    </lineage>
</organism>
<dbReference type="InterPro" id="IPR042566">
    <property type="entry name" value="L1_C"/>
</dbReference>
<dbReference type="Proteomes" id="UP001066276">
    <property type="component" value="Chromosome 8"/>
</dbReference>
<comment type="caution">
    <text evidence="2">The sequence shown here is derived from an EMBL/GenBank/DDBJ whole genome shotgun (WGS) entry which is preliminary data.</text>
</comment>